<dbReference type="Proteomes" id="UP000466535">
    <property type="component" value="Unassembled WGS sequence"/>
</dbReference>
<feature type="domain" description="EamA" evidence="2">
    <location>
        <begin position="3"/>
        <end position="137"/>
    </location>
</feature>
<sequence>MNYILWSVVALLSYALVAPLVSLATNEIPSEVVLVTTNGMLVVAGVLVILVSDTAPTTYLADDAAPYMYAAGAFLAIAILAYYRALEAGPVSVVTPIFGTFLVLSSVVGIVALGESLSVRKGLGIVLAGVAIWLVST</sequence>
<dbReference type="InterPro" id="IPR037185">
    <property type="entry name" value="EmrE-like"/>
</dbReference>
<dbReference type="RefSeq" id="WP_159762286.1">
    <property type="nucleotide sequence ID" value="NZ_WUUT01000001.1"/>
</dbReference>
<comment type="caution">
    <text evidence="3">The sequence shown here is derived from an EMBL/GenBank/DDBJ whole genome shotgun (WGS) entry which is preliminary data.</text>
</comment>
<evidence type="ECO:0000259" key="2">
    <source>
        <dbReference type="Pfam" id="PF00892"/>
    </source>
</evidence>
<dbReference type="Pfam" id="PF00892">
    <property type="entry name" value="EamA"/>
    <property type="match status" value="1"/>
</dbReference>
<dbReference type="EMBL" id="WUUT01000001">
    <property type="protein sequence ID" value="MXR50125.1"/>
    <property type="molecule type" value="Genomic_DNA"/>
</dbReference>
<proteinExistence type="predicted"/>
<feature type="transmembrane region" description="Helical" evidence="1">
    <location>
        <begin position="90"/>
        <end position="113"/>
    </location>
</feature>
<evidence type="ECO:0000313" key="3">
    <source>
        <dbReference type="EMBL" id="MXR50125.1"/>
    </source>
</evidence>
<feature type="transmembrane region" description="Helical" evidence="1">
    <location>
        <begin position="6"/>
        <end position="25"/>
    </location>
</feature>
<evidence type="ECO:0000313" key="4">
    <source>
        <dbReference type="Proteomes" id="UP000466535"/>
    </source>
</evidence>
<evidence type="ECO:0000256" key="1">
    <source>
        <dbReference type="SAM" id="Phobius"/>
    </source>
</evidence>
<name>A0A6B0SXQ1_9EURY</name>
<gene>
    <name evidence="3" type="ORF">GRX03_00680</name>
</gene>
<keyword evidence="4" id="KW-1185">Reference proteome</keyword>
<organism evidence="3 4">
    <name type="scientific">Halovenus carboxidivorans</name>
    <dbReference type="NCBI Taxonomy" id="2692199"/>
    <lineage>
        <taxon>Archaea</taxon>
        <taxon>Methanobacteriati</taxon>
        <taxon>Methanobacteriota</taxon>
        <taxon>Stenosarchaea group</taxon>
        <taxon>Halobacteria</taxon>
        <taxon>Halobacteriales</taxon>
        <taxon>Haloarculaceae</taxon>
        <taxon>Halovenus</taxon>
    </lineage>
</organism>
<keyword evidence="1" id="KW-0812">Transmembrane</keyword>
<keyword evidence="1" id="KW-1133">Transmembrane helix</keyword>
<dbReference type="OrthoDB" id="156473at2157"/>
<reference evidence="3 4" key="1">
    <citation type="submission" date="2019-12" db="EMBL/GenBank/DDBJ databases">
        <title>Isolation and characterization of three novel carbon monoxide-oxidizing members of Halobacteria from salione crusts and soils.</title>
        <authorList>
            <person name="Myers M.R."/>
            <person name="King G.M."/>
        </authorList>
    </citation>
    <scope>NUCLEOTIDE SEQUENCE [LARGE SCALE GENOMIC DNA]</scope>
    <source>
        <strain evidence="3 4">WSH3</strain>
    </source>
</reference>
<dbReference type="GO" id="GO:0016020">
    <property type="term" value="C:membrane"/>
    <property type="evidence" value="ECO:0007669"/>
    <property type="project" value="InterPro"/>
</dbReference>
<feature type="transmembrane region" description="Helical" evidence="1">
    <location>
        <begin position="64"/>
        <end position="83"/>
    </location>
</feature>
<protein>
    <submittedName>
        <fullName evidence="3">EamA family transporter</fullName>
    </submittedName>
</protein>
<dbReference type="Gene3D" id="1.10.3730.20">
    <property type="match status" value="1"/>
</dbReference>
<feature type="transmembrane region" description="Helical" evidence="1">
    <location>
        <begin position="32"/>
        <end position="52"/>
    </location>
</feature>
<accession>A0A6B0SXQ1</accession>
<dbReference type="InterPro" id="IPR000620">
    <property type="entry name" value="EamA_dom"/>
</dbReference>
<feature type="transmembrane region" description="Helical" evidence="1">
    <location>
        <begin position="119"/>
        <end position="136"/>
    </location>
</feature>
<keyword evidence="1" id="KW-0472">Membrane</keyword>
<dbReference type="AlphaFoldDB" id="A0A6B0SXQ1"/>
<dbReference type="SUPFAM" id="SSF103481">
    <property type="entry name" value="Multidrug resistance efflux transporter EmrE"/>
    <property type="match status" value="1"/>
</dbReference>